<dbReference type="RefSeq" id="WP_210810670.1">
    <property type="nucleotide sequence ID" value="NZ_JAGQDG010000007.1"/>
</dbReference>
<keyword evidence="3" id="KW-1185">Reference proteome</keyword>
<organism evidence="2 3">
    <name type="scientific">Ideonella paludis</name>
    <dbReference type="NCBI Taxonomy" id="1233411"/>
    <lineage>
        <taxon>Bacteria</taxon>
        <taxon>Pseudomonadati</taxon>
        <taxon>Pseudomonadota</taxon>
        <taxon>Betaproteobacteria</taxon>
        <taxon>Burkholderiales</taxon>
        <taxon>Sphaerotilaceae</taxon>
        <taxon>Ideonella</taxon>
    </lineage>
</organism>
<keyword evidence="1" id="KW-1133">Transmembrane helix</keyword>
<name>A0ABS5E1C3_9BURK</name>
<keyword evidence="1" id="KW-0812">Transmembrane</keyword>
<accession>A0ABS5E1C3</accession>
<reference evidence="2 3" key="1">
    <citation type="submission" date="2021-04" db="EMBL/GenBank/DDBJ databases">
        <title>The genome sequence of type strain Ideonella paludis KCTC 32238.</title>
        <authorList>
            <person name="Liu Y."/>
        </authorList>
    </citation>
    <scope>NUCLEOTIDE SEQUENCE [LARGE SCALE GENOMIC DNA]</scope>
    <source>
        <strain evidence="2 3">KCTC 32238</strain>
    </source>
</reference>
<sequence length="293" mass="32048">MTLRTTHRPHGQAMTEFIILLAGVIVPFLLLMPLIAKYQDVQHQTQMASRYVAFEARTQSDDSGNWRPEDVLAREVQNRFFGENDSKIVSNPASPATGPVNWTDPANQRLLSNPSAAVTIKYGPTGQGAGTAGGFDPSTDFFGKDALGRDAFANGGMAPKYIGLKGRGLFTATVEVSLNKLPSRTPGFMESSFSPFDTLDMKLSARTTTLTSPWTAKDPAQVIRQMATQEGDVFAWVFPSQGLNLANQYTQYTSDTIRQVVSDVEASGRIKGPEIGKLDFWQEVAPPDRKKPN</sequence>
<feature type="transmembrane region" description="Helical" evidence="1">
    <location>
        <begin position="17"/>
        <end position="36"/>
    </location>
</feature>
<evidence type="ECO:0000256" key="1">
    <source>
        <dbReference type="SAM" id="Phobius"/>
    </source>
</evidence>
<proteinExistence type="predicted"/>
<evidence type="ECO:0000313" key="3">
    <source>
        <dbReference type="Proteomes" id="UP000672097"/>
    </source>
</evidence>
<evidence type="ECO:0008006" key="4">
    <source>
        <dbReference type="Google" id="ProtNLM"/>
    </source>
</evidence>
<keyword evidence="1" id="KW-0472">Membrane</keyword>
<dbReference type="EMBL" id="JAGQDG010000007">
    <property type="protein sequence ID" value="MBQ0937202.1"/>
    <property type="molecule type" value="Genomic_DNA"/>
</dbReference>
<dbReference type="Proteomes" id="UP000672097">
    <property type="component" value="Unassembled WGS sequence"/>
</dbReference>
<protein>
    <recommendedName>
        <fullName evidence="4">Pilus assembly protein</fullName>
    </recommendedName>
</protein>
<gene>
    <name evidence="2" type="ORF">KAK11_17885</name>
</gene>
<evidence type="ECO:0000313" key="2">
    <source>
        <dbReference type="EMBL" id="MBQ0937202.1"/>
    </source>
</evidence>
<comment type="caution">
    <text evidence="2">The sequence shown here is derived from an EMBL/GenBank/DDBJ whole genome shotgun (WGS) entry which is preliminary data.</text>
</comment>